<keyword evidence="3" id="KW-0812">Transmembrane</keyword>
<evidence type="ECO:0000313" key="8">
    <source>
        <dbReference type="EMBL" id="QYC11215.1"/>
    </source>
</evidence>
<evidence type="ECO:0000256" key="2">
    <source>
        <dbReference type="ARBA" id="ARBA00023077"/>
    </source>
</evidence>
<dbReference type="Proteomes" id="UP000824334">
    <property type="component" value="Chromosome"/>
</dbReference>
<feature type="domain" description="TonB-dependent receptor plug" evidence="7">
    <location>
        <begin position="53"/>
        <end position="163"/>
    </location>
</feature>
<evidence type="ECO:0000259" key="7">
    <source>
        <dbReference type="Pfam" id="PF07715"/>
    </source>
</evidence>
<evidence type="ECO:0000256" key="1">
    <source>
        <dbReference type="ARBA" id="ARBA00023065"/>
    </source>
</evidence>
<name>A0ABX8TLI0_9CAUL</name>
<keyword evidence="9" id="KW-1185">Reference proteome</keyword>
<proteinExistence type="inferred from homology"/>
<feature type="signal peptide" evidence="5">
    <location>
        <begin position="1"/>
        <end position="28"/>
    </location>
</feature>
<dbReference type="PANTHER" id="PTHR32552">
    <property type="entry name" value="FERRICHROME IRON RECEPTOR-RELATED"/>
    <property type="match status" value="1"/>
</dbReference>
<evidence type="ECO:0000313" key="9">
    <source>
        <dbReference type="Proteomes" id="UP000824334"/>
    </source>
</evidence>
<keyword evidence="1" id="KW-0406">Ion transport</keyword>
<protein>
    <submittedName>
        <fullName evidence="8">TonB-dependent receptor</fullName>
    </submittedName>
</protein>
<dbReference type="InterPro" id="IPR000531">
    <property type="entry name" value="Beta-barrel_TonB"/>
</dbReference>
<organism evidence="8 9">
    <name type="scientific">Brevundimonas nasdae</name>
    <dbReference type="NCBI Taxonomy" id="172043"/>
    <lineage>
        <taxon>Bacteria</taxon>
        <taxon>Pseudomonadati</taxon>
        <taxon>Pseudomonadota</taxon>
        <taxon>Alphaproteobacteria</taxon>
        <taxon>Caulobacterales</taxon>
        <taxon>Caulobacteraceae</taxon>
        <taxon>Brevundimonas</taxon>
    </lineage>
</organism>
<dbReference type="Pfam" id="PF00593">
    <property type="entry name" value="TonB_dep_Rec_b-barrel"/>
    <property type="match status" value="1"/>
</dbReference>
<keyword evidence="3" id="KW-1134">Transmembrane beta strand</keyword>
<reference evidence="8 9" key="1">
    <citation type="submission" date="2021-07" db="EMBL/GenBank/DDBJ databases">
        <title>Isolation and characterization of bacteria from a gold mining with a capacity of golden bioaccumulation.</title>
        <authorList>
            <person name="Yang X.J."/>
        </authorList>
    </citation>
    <scope>NUCLEOTIDE SEQUENCE [LARGE SCALE GENOMIC DNA]</scope>
    <source>
        <strain evidence="8 9">Au29</strain>
    </source>
</reference>
<dbReference type="InterPro" id="IPR012910">
    <property type="entry name" value="Plug_dom"/>
</dbReference>
<dbReference type="InterPro" id="IPR039426">
    <property type="entry name" value="TonB-dep_rcpt-like"/>
</dbReference>
<keyword evidence="8" id="KW-0675">Receptor</keyword>
<comment type="similarity">
    <text evidence="3 4">Belongs to the TonB-dependent receptor family.</text>
</comment>
<dbReference type="CDD" id="cd01347">
    <property type="entry name" value="ligand_gated_channel"/>
    <property type="match status" value="1"/>
</dbReference>
<evidence type="ECO:0000259" key="6">
    <source>
        <dbReference type="Pfam" id="PF00593"/>
    </source>
</evidence>
<dbReference type="EMBL" id="CP080034">
    <property type="protein sequence ID" value="QYC11215.1"/>
    <property type="molecule type" value="Genomic_DNA"/>
</dbReference>
<gene>
    <name evidence="8" type="ORF">KWG56_04210</name>
</gene>
<keyword evidence="5" id="KW-0732">Signal</keyword>
<accession>A0ABX8TLI0</accession>
<evidence type="ECO:0000256" key="5">
    <source>
        <dbReference type="SAM" id="SignalP"/>
    </source>
</evidence>
<evidence type="ECO:0000256" key="4">
    <source>
        <dbReference type="RuleBase" id="RU003357"/>
    </source>
</evidence>
<keyword evidence="3 4" id="KW-0472">Membrane</keyword>
<keyword evidence="3" id="KW-0813">Transport</keyword>
<evidence type="ECO:0000256" key="3">
    <source>
        <dbReference type="PROSITE-ProRule" id="PRU01360"/>
    </source>
</evidence>
<dbReference type="PANTHER" id="PTHR32552:SF81">
    <property type="entry name" value="TONB-DEPENDENT OUTER MEMBRANE RECEPTOR"/>
    <property type="match status" value="1"/>
</dbReference>
<dbReference type="Pfam" id="PF07715">
    <property type="entry name" value="Plug"/>
    <property type="match status" value="1"/>
</dbReference>
<feature type="chain" id="PRO_5046405800" evidence="5">
    <location>
        <begin position="29"/>
        <end position="762"/>
    </location>
</feature>
<dbReference type="RefSeq" id="WP_219353846.1">
    <property type="nucleotide sequence ID" value="NZ_CP080034.1"/>
</dbReference>
<dbReference type="PROSITE" id="PS52016">
    <property type="entry name" value="TONB_DEPENDENT_REC_3"/>
    <property type="match status" value="1"/>
</dbReference>
<dbReference type="GeneID" id="94374458"/>
<keyword evidence="3" id="KW-0998">Cell outer membrane</keyword>
<keyword evidence="2 4" id="KW-0798">TonB box</keyword>
<sequence length="762" mass="81964">MRKSYGRAAWLAATGVATVLAMAMPASAQDAAGANATQLGEVVVTATRRAQRLQDVPVSVTAVSGETLEKSNFREVSDLQYLAPNVTFSSTNPVANGGGYQVRGVGTQTYDSGVEQTVGLVVDGVVIGLPRDPGATGFADVERVEVLRGPQGTLFGKNASAGVIQIISRNPRLDEFSGDASLSYGERNEQIARGVVNMPLSSTLAARISGFYTAQDGAIPYVNHGGHVGDRDNKGVRGKLLWQPTDDLSFVLTADYQEGFARDSPIIKSLGVNPRYNALFDAYAVKPGENTFLAYDDGDWIANTKVQGISLQANYSLGDYTLTSITAYRKSEMSQLSDIDHSPLNIFNFSDGGMDNDQFTQEFRIASPSGQRLEYVAGLFYFKTNINGWTTQKGDFLKFVTGNPLAPQAVLYGERLQHSATESYAAYGQATYALNDQFKLIGGLRYTNDTTSGSLKVNPVAGYFTYGTLLPYDGEVSADNVSGRAGVQYTPNRNLMVYGTYSTGYKGPAIDSVSGVVQRVKPETVESYEVGVKSTLLNGRMILNGALYTADYTDFQAQALDLTSATPRLGLTNAGLMRSRGVELEASFRLIKGLTFGGSAAYSDATYKDYSGPCYTGQPVSTVVGQGCYKVPGSADTFVANYAGQRLAGAPEWSYNLNIAYERSVGAGLQIDASANWAWRDDAYAITADPRSVTDAYGMLNANIGFGREDGSWRLSLYARNLLDQMFYGAYPSLSLFNAGGYERVISPDAFRTVGMNLTVAF</sequence>
<comment type="subcellular location">
    <subcellularLocation>
        <location evidence="3">Cell outer membrane</location>
        <topology evidence="3">Multi-pass membrane protein</topology>
    </subcellularLocation>
</comment>
<feature type="domain" description="TonB-dependent receptor-like beta-barrel" evidence="6">
    <location>
        <begin position="277"/>
        <end position="722"/>
    </location>
</feature>